<feature type="domain" description="Flagellin N-terminal" evidence="4">
    <location>
        <begin position="5"/>
        <end position="139"/>
    </location>
</feature>
<evidence type="ECO:0000256" key="1">
    <source>
        <dbReference type="ARBA" id="ARBA00005709"/>
    </source>
</evidence>
<comment type="subcellular location">
    <subcellularLocation>
        <location evidence="3">Secreted</location>
    </subcellularLocation>
    <subcellularLocation>
        <location evidence="3">Bacterial flagellum</location>
    </subcellularLocation>
</comment>
<comment type="caution">
    <text evidence="6">The sequence shown here is derived from an EMBL/GenBank/DDBJ whole genome shotgun (WGS) entry which is preliminary data.</text>
</comment>
<evidence type="ECO:0000256" key="2">
    <source>
        <dbReference type="ARBA" id="ARBA00023143"/>
    </source>
</evidence>
<comment type="similarity">
    <text evidence="1 3">Belongs to the bacterial flagellin family.</text>
</comment>
<keyword evidence="3" id="KW-0964">Secreted</keyword>
<keyword evidence="6" id="KW-0282">Flagellum</keyword>
<keyword evidence="6" id="KW-0969">Cilium</keyword>
<dbReference type="PANTHER" id="PTHR42792">
    <property type="entry name" value="FLAGELLIN"/>
    <property type="match status" value="1"/>
</dbReference>
<dbReference type="InterPro" id="IPR046358">
    <property type="entry name" value="Flagellin_C"/>
</dbReference>
<dbReference type="EMBL" id="JBHLTM010000085">
    <property type="protein sequence ID" value="MFC0687181.1"/>
    <property type="molecule type" value="Genomic_DNA"/>
</dbReference>
<dbReference type="Pfam" id="PF00669">
    <property type="entry name" value="Flagellin_N"/>
    <property type="match status" value="1"/>
</dbReference>
<proteinExistence type="inferred from homology"/>
<dbReference type="SUPFAM" id="SSF64518">
    <property type="entry name" value="Phase 1 flagellin"/>
    <property type="match status" value="1"/>
</dbReference>
<dbReference type="InterPro" id="IPR001029">
    <property type="entry name" value="Flagellin_N"/>
</dbReference>
<evidence type="ECO:0000313" key="6">
    <source>
        <dbReference type="EMBL" id="MFC0687181.1"/>
    </source>
</evidence>
<keyword evidence="6" id="KW-0966">Cell projection</keyword>
<evidence type="ECO:0000313" key="7">
    <source>
        <dbReference type="Proteomes" id="UP001589858"/>
    </source>
</evidence>
<dbReference type="Proteomes" id="UP001589858">
    <property type="component" value="Unassembled WGS sequence"/>
</dbReference>
<gene>
    <name evidence="6" type="ORF">ACFFF8_21575</name>
</gene>
<dbReference type="Gene3D" id="1.20.1330.10">
    <property type="entry name" value="f41 fragment of flagellin, N-terminal domain"/>
    <property type="match status" value="1"/>
</dbReference>
<feature type="domain" description="Flagellin C-terminal" evidence="5">
    <location>
        <begin position="193"/>
        <end position="277"/>
    </location>
</feature>
<name>A0ABV6SDY2_9SPHN</name>
<sequence length="278" mass="28335">MAFSVNTNAGAMAALQSLNATNRSMETTQSRINTGLNVASTKDDSAKYTVAQTLRGDQGGLTAVTSSLNNAKSVVDVAVSGAEQISDLINDMKSKAYEAASATDSGTLEALQKDYDGLKSQIDSIISSSDFNGVNLLDSSGGSVSSLQTLDTGNLLTVSSVNIGGLSGGSATLSSLSGSSDLASATAAASTVDNLDALSDALNTQLSTLGAKSRQIDGQLEFTSNLSDVIETGIGNLVDADLAKESAKLQALQVQQQLGVQALSIANQAPQTILSLFR</sequence>
<reference evidence="6 7" key="1">
    <citation type="submission" date="2024-09" db="EMBL/GenBank/DDBJ databases">
        <authorList>
            <person name="Sun Q."/>
            <person name="Mori K."/>
        </authorList>
    </citation>
    <scope>NUCLEOTIDE SEQUENCE [LARGE SCALE GENOMIC DNA]</scope>
    <source>
        <strain evidence="6 7">CICC 11035S</strain>
    </source>
</reference>
<dbReference type="RefSeq" id="WP_267219738.1">
    <property type="nucleotide sequence ID" value="NZ_JAPCWC010000005.1"/>
</dbReference>
<keyword evidence="7" id="KW-1185">Reference proteome</keyword>
<comment type="function">
    <text evidence="3">Flagellin is the subunit protein which polymerizes to form the filaments of bacterial flagella.</text>
</comment>
<dbReference type="PANTHER" id="PTHR42792:SF2">
    <property type="entry name" value="FLAGELLIN"/>
    <property type="match status" value="1"/>
</dbReference>
<evidence type="ECO:0000256" key="3">
    <source>
        <dbReference type="RuleBase" id="RU362073"/>
    </source>
</evidence>
<dbReference type="InterPro" id="IPR001492">
    <property type="entry name" value="Flagellin"/>
</dbReference>
<evidence type="ECO:0000259" key="4">
    <source>
        <dbReference type="Pfam" id="PF00669"/>
    </source>
</evidence>
<keyword evidence="2 3" id="KW-0975">Bacterial flagellum</keyword>
<evidence type="ECO:0000259" key="5">
    <source>
        <dbReference type="Pfam" id="PF00700"/>
    </source>
</evidence>
<accession>A0ABV6SDY2</accession>
<organism evidence="6 7">
    <name type="scientific">Novosphingobium clariflavum</name>
    <dbReference type="NCBI Taxonomy" id="2029884"/>
    <lineage>
        <taxon>Bacteria</taxon>
        <taxon>Pseudomonadati</taxon>
        <taxon>Pseudomonadota</taxon>
        <taxon>Alphaproteobacteria</taxon>
        <taxon>Sphingomonadales</taxon>
        <taxon>Sphingomonadaceae</taxon>
        <taxon>Novosphingobium</taxon>
    </lineage>
</organism>
<dbReference type="Pfam" id="PF00700">
    <property type="entry name" value="Flagellin_C"/>
    <property type="match status" value="1"/>
</dbReference>
<protein>
    <recommendedName>
        <fullName evidence="3">Flagellin</fullName>
    </recommendedName>
</protein>